<dbReference type="EMBL" id="JDRY01000175">
    <property type="protein sequence ID" value="KGM93023.1"/>
    <property type="molecule type" value="Genomic_DNA"/>
</dbReference>
<dbReference type="GO" id="GO:0006629">
    <property type="term" value="P:lipid metabolic process"/>
    <property type="evidence" value="ECO:0007669"/>
    <property type="project" value="InterPro"/>
</dbReference>
<evidence type="ECO:0000256" key="1">
    <source>
        <dbReference type="ARBA" id="ARBA00001316"/>
    </source>
</evidence>
<evidence type="ECO:0000256" key="4">
    <source>
        <dbReference type="ARBA" id="ARBA00030474"/>
    </source>
</evidence>
<evidence type="ECO:0000313" key="7">
    <source>
        <dbReference type="EMBL" id="KGM93023.1"/>
    </source>
</evidence>
<accession>A0A0A0HXA3</accession>
<dbReference type="EC" id="4.6.1.13" evidence="2"/>
<name>A0A0A0HXA3_CLOBO</name>
<comment type="catalytic activity">
    <reaction evidence="1">
        <text>a 1,2-diacyl-sn-glycero-3-phospho-(1D-myo-inositol) = 1D-myo-inositol 1,2-cyclic phosphate + a 1,2-diacyl-sn-glycerol</text>
        <dbReference type="Rhea" id="RHEA:17093"/>
        <dbReference type="ChEBI" id="CHEBI:17815"/>
        <dbReference type="ChEBI" id="CHEBI:57880"/>
        <dbReference type="ChEBI" id="CHEBI:58484"/>
        <dbReference type="EC" id="4.6.1.13"/>
    </reaction>
</comment>
<dbReference type="PANTHER" id="PTHR13593:SF113">
    <property type="entry name" value="SI:DKEY-266F7.9"/>
    <property type="match status" value="1"/>
</dbReference>
<dbReference type="SMART" id="SM00148">
    <property type="entry name" value="PLCXc"/>
    <property type="match status" value="1"/>
</dbReference>
<reference evidence="7 8" key="1">
    <citation type="submission" date="2014-01" db="EMBL/GenBank/DDBJ databases">
        <title>Plasmidome dynamics in the species complex Clostridium novyi sensu lato converts strains of independent lineages into distinctly different pathogens.</title>
        <authorList>
            <person name="Skarin H."/>
            <person name="Segerman B."/>
        </authorList>
    </citation>
    <scope>NUCLEOTIDE SEQUENCE [LARGE SCALE GENOMIC DNA]</scope>
    <source>
        <strain evidence="7 8">DC5</strain>
    </source>
</reference>
<protein>
    <recommendedName>
        <fullName evidence="3">1-phosphatidylinositol phosphodiesterase</fullName>
        <ecNumber evidence="2">4.6.1.13</ecNumber>
    </recommendedName>
    <alternativeName>
        <fullName evidence="4">Phosphatidylinositol diacylglycerol-lyase</fullName>
    </alternativeName>
    <alternativeName>
        <fullName evidence="5">Phosphatidylinositol-specific phospholipase C</fullName>
    </alternativeName>
</protein>
<evidence type="ECO:0000259" key="6">
    <source>
        <dbReference type="SMART" id="SM00148"/>
    </source>
</evidence>
<comment type="caution">
    <text evidence="7">The sequence shown here is derived from an EMBL/GenBank/DDBJ whole genome shotgun (WGS) entry which is preliminary data.</text>
</comment>
<evidence type="ECO:0000256" key="3">
    <source>
        <dbReference type="ARBA" id="ARBA00019758"/>
    </source>
</evidence>
<dbReference type="InterPro" id="IPR051057">
    <property type="entry name" value="PI-PLC_domain"/>
</dbReference>
<organism evidence="7 8">
    <name type="scientific">Clostridium botulinum C/D str. DC5</name>
    <dbReference type="NCBI Taxonomy" id="1443128"/>
    <lineage>
        <taxon>Bacteria</taxon>
        <taxon>Bacillati</taxon>
        <taxon>Bacillota</taxon>
        <taxon>Clostridia</taxon>
        <taxon>Eubacteriales</taxon>
        <taxon>Clostridiaceae</taxon>
        <taxon>Clostridium</taxon>
    </lineage>
</organism>
<dbReference type="GO" id="GO:0004436">
    <property type="term" value="F:phosphatidylinositol diacylglycerol-lyase activity"/>
    <property type="evidence" value="ECO:0007669"/>
    <property type="project" value="UniProtKB-EC"/>
</dbReference>
<proteinExistence type="predicted"/>
<dbReference type="CDD" id="cd08586">
    <property type="entry name" value="PI-PLCc_BcPLC_like"/>
    <property type="match status" value="1"/>
</dbReference>
<evidence type="ECO:0000256" key="2">
    <source>
        <dbReference type="ARBA" id="ARBA00012581"/>
    </source>
</evidence>
<dbReference type="PANTHER" id="PTHR13593">
    <property type="match status" value="1"/>
</dbReference>
<dbReference type="PROSITE" id="PS50007">
    <property type="entry name" value="PIPLC_X_DOMAIN"/>
    <property type="match status" value="1"/>
</dbReference>
<dbReference type="GO" id="GO:0008081">
    <property type="term" value="F:phosphoric diester hydrolase activity"/>
    <property type="evidence" value="ECO:0007669"/>
    <property type="project" value="InterPro"/>
</dbReference>
<dbReference type="Gene3D" id="3.20.20.190">
    <property type="entry name" value="Phosphatidylinositol (PI) phosphodiesterase"/>
    <property type="match status" value="1"/>
</dbReference>
<sequence>MAHDHPGYSHDENIGYENQHWMSKINGNTRLSQLSIPGTHDSMSLYGGDSVQTQSMSLKTQLNSGIRYLDIRCRYINKTVFSIHHDMVFQKVMFGNVLNEAIDFLHRNPSETILMRVKQEYSSVSNSEFNATFKSYVDRYKGWFWDNKGNNMQNPTLDDIRGKIVVLYDVKELNFGLSYAYRLNIQDNYSVSTNWGLHNKWENVKNHLEQANTSPNDDEIYLNYLSASGGSFPYFIASGHSTPGTCASRLPTGVITPVWKNKYPDFPRINCFMGICNIAFEGTNILTTDKINNSKYSRVGILAADFPGRGLIDSTIRLNDIYKY</sequence>
<dbReference type="Proteomes" id="UP000030014">
    <property type="component" value="Unassembled WGS sequence"/>
</dbReference>
<evidence type="ECO:0000256" key="5">
    <source>
        <dbReference type="ARBA" id="ARBA00030782"/>
    </source>
</evidence>
<gene>
    <name evidence="7" type="ORF">Z955_16280</name>
</gene>
<feature type="domain" description="Phosphatidylinositol-specific phospholipase C X" evidence="6">
    <location>
        <begin position="31"/>
        <end position="171"/>
    </location>
</feature>
<dbReference type="Pfam" id="PF00388">
    <property type="entry name" value="PI-PLC-X"/>
    <property type="match status" value="1"/>
</dbReference>
<dbReference type="InterPro" id="IPR017946">
    <property type="entry name" value="PLC-like_Pdiesterase_TIM-brl"/>
</dbReference>
<dbReference type="SUPFAM" id="SSF51695">
    <property type="entry name" value="PLC-like phosphodiesterases"/>
    <property type="match status" value="1"/>
</dbReference>
<dbReference type="InterPro" id="IPR000909">
    <property type="entry name" value="PLipase_C_PInositol-sp_X_dom"/>
</dbReference>
<dbReference type="AlphaFoldDB" id="A0A0A0HXA3"/>
<evidence type="ECO:0000313" key="8">
    <source>
        <dbReference type="Proteomes" id="UP000030014"/>
    </source>
</evidence>